<keyword evidence="2" id="KW-1185">Reference proteome</keyword>
<dbReference type="Proteomes" id="UP001062846">
    <property type="component" value="Chromosome 2"/>
</dbReference>
<accession>A0ACC0PMD6</accession>
<gene>
    <name evidence="1" type="ORF">RHMOL_Rhmol02G0074600</name>
</gene>
<organism evidence="1 2">
    <name type="scientific">Rhododendron molle</name>
    <name type="common">Chinese azalea</name>
    <name type="synonym">Azalea mollis</name>
    <dbReference type="NCBI Taxonomy" id="49168"/>
    <lineage>
        <taxon>Eukaryota</taxon>
        <taxon>Viridiplantae</taxon>
        <taxon>Streptophyta</taxon>
        <taxon>Embryophyta</taxon>
        <taxon>Tracheophyta</taxon>
        <taxon>Spermatophyta</taxon>
        <taxon>Magnoliopsida</taxon>
        <taxon>eudicotyledons</taxon>
        <taxon>Gunneridae</taxon>
        <taxon>Pentapetalae</taxon>
        <taxon>asterids</taxon>
        <taxon>Ericales</taxon>
        <taxon>Ericaceae</taxon>
        <taxon>Ericoideae</taxon>
        <taxon>Rhodoreae</taxon>
        <taxon>Rhododendron</taxon>
    </lineage>
</organism>
<evidence type="ECO:0000313" key="2">
    <source>
        <dbReference type="Proteomes" id="UP001062846"/>
    </source>
</evidence>
<sequence length="122" mass="13414">MVYRQGERCSLNFSSAGPIRKFKNLFFTADSEFSVRGIVTKLIFIGGISKAMSPEMLKEIVSAFGILKAYPFGDDVTDVAIGLALATLRKICWCDRFVRSGLWKDGDFQLGSKVFAQGSSQG</sequence>
<reference evidence="1" key="1">
    <citation type="submission" date="2022-02" db="EMBL/GenBank/DDBJ databases">
        <title>Plant Genome Project.</title>
        <authorList>
            <person name="Zhang R.-G."/>
        </authorList>
    </citation>
    <scope>NUCLEOTIDE SEQUENCE</scope>
    <source>
        <strain evidence="1">AT1</strain>
    </source>
</reference>
<evidence type="ECO:0000313" key="1">
    <source>
        <dbReference type="EMBL" id="KAI8566855.1"/>
    </source>
</evidence>
<proteinExistence type="predicted"/>
<protein>
    <submittedName>
        <fullName evidence="1">Uncharacterized protein</fullName>
    </submittedName>
</protein>
<comment type="caution">
    <text evidence="1">The sequence shown here is derived from an EMBL/GenBank/DDBJ whole genome shotgun (WGS) entry which is preliminary data.</text>
</comment>
<dbReference type="EMBL" id="CM046389">
    <property type="protein sequence ID" value="KAI8566855.1"/>
    <property type="molecule type" value="Genomic_DNA"/>
</dbReference>
<name>A0ACC0PMD6_RHOML</name>